<evidence type="ECO:0000313" key="1">
    <source>
        <dbReference type="EMBL" id="PIR08792.1"/>
    </source>
</evidence>
<organism evidence="1 2">
    <name type="scientific">Candidatus Gottesmanbacteria bacterium CG11_big_fil_rev_8_21_14_0_20_37_11</name>
    <dbReference type="NCBI Taxonomy" id="1974575"/>
    <lineage>
        <taxon>Bacteria</taxon>
        <taxon>Candidatus Gottesmaniibacteriota</taxon>
    </lineage>
</organism>
<accession>A0A2H0NIT2</accession>
<dbReference type="EMBL" id="PCWS01000022">
    <property type="protein sequence ID" value="PIR08792.1"/>
    <property type="molecule type" value="Genomic_DNA"/>
</dbReference>
<reference evidence="1 2" key="1">
    <citation type="submission" date="2017-09" db="EMBL/GenBank/DDBJ databases">
        <title>Depth-based differentiation of microbial function through sediment-hosted aquifers and enrichment of novel symbionts in the deep terrestrial subsurface.</title>
        <authorList>
            <person name="Probst A.J."/>
            <person name="Ladd B."/>
            <person name="Jarett J.K."/>
            <person name="Geller-Mcgrath D.E."/>
            <person name="Sieber C.M."/>
            <person name="Emerson J.B."/>
            <person name="Anantharaman K."/>
            <person name="Thomas B.C."/>
            <person name="Malmstrom R."/>
            <person name="Stieglmeier M."/>
            <person name="Klingl A."/>
            <person name="Woyke T."/>
            <person name="Ryan C.M."/>
            <person name="Banfield J.F."/>
        </authorList>
    </citation>
    <scope>NUCLEOTIDE SEQUENCE [LARGE SCALE GENOMIC DNA]</scope>
    <source>
        <strain evidence="1">CG11_big_fil_rev_8_21_14_0_20_37_11</strain>
    </source>
</reference>
<dbReference type="Proteomes" id="UP000230707">
    <property type="component" value="Unassembled WGS sequence"/>
</dbReference>
<name>A0A2H0NIT2_9BACT</name>
<dbReference type="AlphaFoldDB" id="A0A2H0NIT2"/>
<evidence type="ECO:0000313" key="2">
    <source>
        <dbReference type="Proteomes" id="UP000230707"/>
    </source>
</evidence>
<gene>
    <name evidence="1" type="ORF">COV53_01105</name>
</gene>
<sequence>MIDVAPPGIVHAPQKVRQDFFQQKRDQAAALAAKPPPEGGTAPELVKQSFADRVNQALMDVLKQNGIVARQRAENYVTNVMHISKDHADFSTYVDAQTELEITGEEERRKNAKAFAEQGVNPDNVIQAARALGDASMVHEAEMGAVFKIGETTQWTKDEWFASIPGKVQEAIMKDEKADPKKIAKKLEDMFWKHAVYDEKVARAHPDYQKNHPDAAKAAGEQTLTAEQQEQMEETALMEQAYGILTSNAELFESDKYELAEDTRCMWAELALARHLSESVLGNTGIIQLYRRSVLRNYKEYLDKHPAKGKKPEESFMAEDGTSLYTKLGEVAGKAVPDTQAAEAASRYIQAKFQTKNVPWNDQIGAVIAEGNMSELMATLYSVDMIPNADPKLKAKLRKGLLKGSKLLNDRKLDKYFDEQPAAIGLMVDTTFGESTTEARQTMEKALHDLSHLFQKTEKGGVIAAIRNGVRNFGGVFAMAITSSLKVLDEGVEPAQSAPQGHGG</sequence>
<comment type="caution">
    <text evidence="1">The sequence shown here is derived from an EMBL/GenBank/DDBJ whole genome shotgun (WGS) entry which is preliminary data.</text>
</comment>
<protein>
    <submittedName>
        <fullName evidence="1">Uncharacterized protein</fullName>
    </submittedName>
</protein>
<proteinExistence type="predicted"/>